<feature type="transmembrane region" description="Helical" evidence="1">
    <location>
        <begin position="6"/>
        <end position="28"/>
    </location>
</feature>
<dbReference type="RefSeq" id="WP_150442872.1">
    <property type="nucleotide sequence ID" value="NZ_VYKL01000063.1"/>
</dbReference>
<dbReference type="AlphaFoldDB" id="A0A5J5GUT7"/>
<accession>A0A5J5GUT7</accession>
<keyword evidence="1" id="KW-1133">Transmembrane helix</keyword>
<dbReference type="Pfam" id="PF14276">
    <property type="entry name" value="DUF4363"/>
    <property type="match status" value="1"/>
</dbReference>
<organism evidence="2 3">
    <name type="scientific">Niallia endozanthoxylica</name>
    <dbReference type="NCBI Taxonomy" id="2036016"/>
    <lineage>
        <taxon>Bacteria</taxon>
        <taxon>Bacillati</taxon>
        <taxon>Bacillota</taxon>
        <taxon>Bacilli</taxon>
        <taxon>Bacillales</taxon>
        <taxon>Bacillaceae</taxon>
        <taxon>Niallia</taxon>
    </lineage>
</organism>
<name>A0A5J5GUT7_9BACI</name>
<keyword evidence="1" id="KW-0472">Membrane</keyword>
<protein>
    <submittedName>
        <fullName evidence="2">DUF4363 family protein</fullName>
    </submittedName>
</protein>
<keyword evidence="3" id="KW-1185">Reference proteome</keyword>
<dbReference type="InterPro" id="IPR025373">
    <property type="entry name" value="DUF4363"/>
</dbReference>
<evidence type="ECO:0000256" key="1">
    <source>
        <dbReference type="SAM" id="Phobius"/>
    </source>
</evidence>
<evidence type="ECO:0000313" key="3">
    <source>
        <dbReference type="Proteomes" id="UP000326671"/>
    </source>
</evidence>
<comment type="caution">
    <text evidence="2">The sequence shown here is derived from an EMBL/GenBank/DDBJ whole genome shotgun (WGS) entry which is preliminary data.</text>
</comment>
<evidence type="ECO:0000313" key="2">
    <source>
        <dbReference type="EMBL" id="KAA9012229.1"/>
    </source>
</evidence>
<reference evidence="2 3" key="1">
    <citation type="submission" date="2019-09" db="EMBL/GenBank/DDBJ databases">
        <title>Whole genome sequences of isolates from the Mars Exploration Rovers.</title>
        <authorList>
            <person name="Seuylemezian A."/>
            <person name="Vaishampayan P."/>
        </authorList>
    </citation>
    <scope>NUCLEOTIDE SEQUENCE [LARGE SCALE GENOMIC DNA]</scope>
    <source>
        <strain evidence="2 3">MER_TA_151</strain>
    </source>
</reference>
<dbReference type="Proteomes" id="UP000326671">
    <property type="component" value="Unassembled WGS sequence"/>
</dbReference>
<proteinExistence type="predicted"/>
<keyword evidence="1" id="KW-0812">Transmembrane</keyword>
<dbReference type="EMBL" id="VYKL01000063">
    <property type="protein sequence ID" value="KAA9012229.1"/>
    <property type="molecule type" value="Genomic_DNA"/>
</dbReference>
<sequence>MKEFFLYRIIPFLLIGIFVLIMHSAVFLKQPFSKEDDVVRYLNAASENIQSENWEEASKNLAKVNKAFETVVKRIQFSVERNEVNMFDQTIEKTKGFVTVKEKAGAMAELSEAQHVWDQLEK</sequence>
<dbReference type="OrthoDB" id="1739442at2"/>
<gene>
    <name evidence="2" type="ORF">F4V44_25960</name>
</gene>